<evidence type="ECO:0000256" key="1">
    <source>
        <dbReference type="ARBA" id="ARBA00004141"/>
    </source>
</evidence>
<feature type="domain" description="EamA" evidence="7">
    <location>
        <begin position="158"/>
        <end position="292"/>
    </location>
</feature>
<dbReference type="Proteomes" id="UP000004662">
    <property type="component" value="Chromosome"/>
</dbReference>
<dbReference type="HOGENOM" id="CLU_033863_4_4_7"/>
<feature type="domain" description="EamA" evidence="7">
    <location>
        <begin position="8"/>
        <end position="142"/>
    </location>
</feature>
<dbReference type="GO" id="GO:0016020">
    <property type="term" value="C:membrane"/>
    <property type="evidence" value="ECO:0007669"/>
    <property type="project" value="UniProtKB-SubCell"/>
</dbReference>
<feature type="transmembrane region" description="Helical" evidence="6">
    <location>
        <begin position="251"/>
        <end position="270"/>
    </location>
</feature>
<evidence type="ECO:0000256" key="6">
    <source>
        <dbReference type="SAM" id="Phobius"/>
    </source>
</evidence>
<accession>G7Q589</accession>
<evidence type="ECO:0000259" key="7">
    <source>
        <dbReference type="Pfam" id="PF00892"/>
    </source>
</evidence>
<dbReference type="SUPFAM" id="SSF103481">
    <property type="entry name" value="Multidrug resistance efflux transporter EmrE"/>
    <property type="match status" value="2"/>
</dbReference>
<feature type="transmembrane region" description="Helical" evidence="6">
    <location>
        <begin position="218"/>
        <end position="239"/>
    </location>
</feature>
<dbReference type="OrthoDB" id="4167046at2"/>
<proteinExistence type="inferred from homology"/>
<keyword evidence="9" id="KW-1185">Reference proteome</keyword>
<feature type="transmembrane region" description="Helical" evidence="6">
    <location>
        <begin position="98"/>
        <end position="118"/>
    </location>
</feature>
<dbReference type="EMBL" id="CM001368">
    <property type="protein sequence ID" value="EHJ48412.1"/>
    <property type="molecule type" value="Genomic_DNA"/>
</dbReference>
<dbReference type="PANTHER" id="PTHR32322">
    <property type="entry name" value="INNER MEMBRANE TRANSPORTER"/>
    <property type="match status" value="1"/>
</dbReference>
<dbReference type="STRING" id="694327.DFW101_2408"/>
<sequence length="317" mass="33711">MPLSSRTAGILAALAATILWSGNFVAARGIAQAIPPFQLNFWRWLLALACVLPLALPRLRADWPGMRRHWRYLAAIGLVGVTGLNTLVYKAAQTTTSLNMALLVPTAPIMILILSRLFHEEPLTYRRVAGVGVVLLGVLTLFSRGDWQTLVGVRFAEGDWIALAGVACFAAYSFFSRYRPKDVSLQGFNAAAFAWGLLFCLPGVLWEAVCLPLPEGSPAVFGSILYVGIGCSFAAYLLWTKAITAIGPVQAGMVYYSLPLFTAAEATLLLGEPIALFHLAGGAFIACGIAIATGRGKAGRMPPAAGGRHGIVAPKTP</sequence>
<feature type="transmembrane region" description="Helical" evidence="6">
    <location>
        <begin position="155"/>
        <end position="175"/>
    </location>
</feature>
<organism evidence="8 9">
    <name type="scientific">Solidesulfovibrio carbinoliphilus subsp. oakridgensis</name>
    <dbReference type="NCBI Taxonomy" id="694327"/>
    <lineage>
        <taxon>Bacteria</taxon>
        <taxon>Pseudomonadati</taxon>
        <taxon>Thermodesulfobacteriota</taxon>
        <taxon>Desulfovibrionia</taxon>
        <taxon>Desulfovibrionales</taxon>
        <taxon>Desulfovibrionaceae</taxon>
        <taxon>Solidesulfovibrio</taxon>
    </lineage>
</organism>
<comment type="similarity">
    <text evidence="2">Belongs to the EamA transporter family.</text>
</comment>
<evidence type="ECO:0000256" key="5">
    <source>
        <dbReference type="ARBA" id="ARBA00023136"/>
    </source>
</evidence>
<evidence type="ECO:0000256" key="4">
    <source>
        <dbReference type="ARBA" id="ARBA00022989"/>
    </source>
</evidence>
<keyword evidence="4 6" id="KW-1133">Transmembrane helix</keyword>
<feature type="transmembrane region" description="Helical" evidence="6">
    <location>
        <begin position="125"/>
        <end position="143"/>
    </location>
</feature>
<reference evidence="9" key="1">
    <citation type="journal article" date="2015" name="Genome Announc.">
        <title>High-Quality Draft Genome Sequence of Desulfovibrio carbinoliphilus FW-101-2B, an Organic Acid-Oxidizing Sulfate-Reducing Bacterium Isolated from Uranium(VI)-Contaminated Groundwater.</title>
        <authorList>
            <person name="Ramsay B.D."/>
            <person name="Hwang C."/>
            <person name="Woo H.L."/>
            <person name="Carroll S.L."/>
            <person name="Lucas S."/>
            <person name="Han J."/>
            <person name="Lapidus A.L."/>
            <person name="Cheng J.F."/>
            <person name="Goodwin L.A."/>
            <person name="Pitluck S."/>
            <person name="Peters L."/>
            <person name="Chertkov O."/>
            <person name="Held B."/>
            <person name="Detter J.C."/>
            <person name="Han C.S."/>
            <person name="Tapia R."/>
            <person name="Land M.L."/>
            <person name="Hauser L.J."/>
            <person name="Kyrpides N.C."/>
            <person name="Ivanova N.N."/>
            <person name="Mikhailova N."/>
            <person name="Pagani I."/>
            <person name="Woyke T."/>
            <person name="Arkin A.P."/>
            <person name="Dehal P."/>
            <person name="Chivian D."/>
            <person name="Criddle C.S."/>
            <person name="Wu W."/>
            <person name="Chakraborty R."/>
            <person name="Hazen T.C."/>
            <person name="Fields M.W."/>
        </authorList>
    </citation>
    <scope>NUCLEOTIDE SEQUENCE [LARGE SCALE GENOMIC DNA]</scope>
    <source>
        <strain evidence="9">FW-101-2B</strain>
    </source>
</reference>
<dbReference type="RefSeq" id="WP_009181787.1">
    <property type="nucleotide sequence ID" value="NZ_CM001368.1"/>
</dbReference>
<evidence type="ECO:0000313" key="8">
    <source>
        <dbReference type="EMBL" id="EHJ48412.1"/>
    </source>
</evidence>
<dbReference type="InterPro" id="IPR037185">
    <property type="entry name" value="EmrE-like"/>
</dbReference>
<feature type="transmembrane region" description="Helical" evidence="6">
    <location>
        <begin position="187"/>
        <end position="206"/>
    </location>
</feature>
<keyword evidence="5 6" id="KW-0472">Membrane</keyword>
<dbReference type="InterPro" id="IPR050638">
    <property type="entry name" value="AA-Vitamin_Transporters"/>
</dbReference>
<gene>
    <name evidence="8" type="ORF">DFW101_2408</name>
</gene>
<evidence type="ECO:0000256" key="2">
    <source>
        <dbReference type="ARBA" id="ARBA00007362"/>
    </source>
</evidence>
<dbReference type="InterPro" id="IPR000620">
    <property type="entry name" value="EamA_dom"/>
</dbReference>
<comment type="subcellular location">
    <subcellularLocation>
        <location evidence="1">Membrane</location>
        <topology evidence="1">Multi-pass membrane protein</topology>
    </subcellularLocation>
</comment>
<feature type="transmembrane region" description="Helical" evidence="6">
    <location>
        <begin position="276"/>
        <end position="294"/>
    </location>
</feature>
<feature type="transmembrane region" description="Helical" evidence="6">
    <location>
        <begin position="41"/>
        <end position="60"/>
    </location>
</feature>
<dbReference type="eggNOG" id="COG0697">
    <property type="taxonomic scope" value="Bacteria"/>
</dbReference>
<dbReference type="PANTHER" id="PTHR32322:SF2">
    <property type="entry name" value="EAMA DOMAIN-CONTAINING PROTEIN"/>
    <property type="match status" value="1"/>
</dbReference>
<dbReference type="AlphaFoldDB" id="G7Q589"/>
<evidence type="ECO:0000313" key="9">
    <source>
        <dbReference type="Proteomes" id="UP000004662"/>
    </source>
</evidence>
<feature type="transmembrane region" description="Helical" evidence="6">
    <location>
        <begin position="72"/>
        <end position="92"/>
    </location>
</feature>
<evidence type="ECO:0000256" key="3">
    <source>
        <dbReference type="ARBA" id="ARBA00022692"/>
    </source>
</evidence>
<dbReference type="Gene3D" id="1.10.3730.20">
    <property type="match status" value="1"/>
</dbReference>
<dbReference type="Pfam" id="PF00892">
    <property type="entry name" value="EamA"/>
    <property type="match status" value="2"/>
</dbReference>
<keyword evidence="3 6" id="KW-0812">Transmembrane</keyword>
<protein>
    <recommendedName>
        <fullName evidence="7">EamA domain-containing protein</fullName>
    </recommendedName>
</protein>
<name>G7Q589_9BACT</name>